<feature type="active site" description="Proton acceptor; for dehydratase activity" evidence="9">
    <location>
        <position position="980"/>
    </location>
</feature>
<evidence type="ECO:0000256" key="8">
    <source>
        <dbReference type="ARBA" id="ARBA00023315"/>
    </source>
</evidence>
<dbReference type="InterPro" id="IPR036291">
    <property type="entry name" value="NAD(P)-bd_dom_sf"/>
</dbReference>
<name>A0A3Q9EXK7_9ACTN</name>
<dbReference type="InterPro" id="IPR014031">
    <property type="entry name" value="Ketoacyl_synth_C"/>
</dbReference>
<dbReference type="Gene3D" id="3.40.47.10">
    <property type="match status" value="2"/>
</dbReference>
<dbReference type="Pfam" id="PF14765">
    <property type="entry name" value="PS-DH"/>
    <property type="match status" value="2"/>
</dbReference>
<dbReference type="PANTHER" id="PTHR43775:SF51">
    <property type="entry name" value="INACTIVE PHENOLPHTHIOCEROL SYNTHESIS POLYKETIDE SYNTHASE TYPE I PKS1-RELATED"/>
    <property type="match status" value="1"/>
</dbReference>
<keyword evidence="6" id="KW-0045">Antibiotic biosynthesis</keyword>
<dbReference type="InterPro" id="IPR036299">
    <property type="entry name" value="Polyketide_synth_docking_sf"/>
</dbReference>
<dbReference type="Gene3D" id="1.10.1200.10">
    <property type="entry name" value="ACP-like"/>
    <property type="match status" value="2"/>
</dbReference>
<dbReference type="OrthoDB" id="9778690at2"/>
<gene>
    <name evidence="14" type="ORF">EJ357_35170</name>
</gene>
<evidence type="ECO:0000256" key="3">
    <source>
        <dbReference type="ARBA" id="ARBA00022450"/>
    </source>
</evidence>
<comment type="cofactor">
    <cofactor evidence="1">
        <name>pantetheine 4'-phosphate</name>
        <dbReference type="ChEBI" id="CHEBI:47942"/>
    </cofactor>
</comment>
<dbReference type="FunFam" id="3.40.366.10:FF:000002">
    <property type="entry name" value="Probable polyketide synthase 2"/>
    <property type="match status" value="2"/>
</dbReference>
<dbReference type="Pfam" id="PF00109">
    <property type="entry name" value="ketoacyl-synt"/>
    <property type="match status" value="2"/>
</dbReference>
<dbReference type="InterPro" id="IPR032821">
    <property type="entry name" value="PKS_assoc"/>
</dbReference>
<dbReference type="PROSITE" id="PS00012">
    <property type="entry name" value="PHOSPHOPANTETHEINE"/>
    <property type="match status" value="2"/>
</dbReference>
<dbReference type="PROSITE" id="PS00606">
    <property type="entry name" value="KS3_1"/>
    <property type="match status" value="2"/>
</dbReference>
<dbReference type="InterPro" id="IPR006162">
    <property type="entry name" value="Ppantetheine_attach_site"/>
</dbReference>
<dbReference type="InterPro" id="IPR018201">
    <property type="entry name" value="Ketoacyl_synth_AS"/>
</dbReference>
<feature type="domain" description="Carrier" evidence="11">
    <location>
        <begin position="3415"/>
        <end position="3490"/>
    </location>
</feature>
<keyword evidence="5" id="KW-0808">Transferase</keyword>
<feature type="compositionally biased region" description="Low complexity" evidence="10">
    <location>
        <begin position="468"/>
        <end position="482"/>
    </location>
</feature>
<dbReference type="Pfam" id="PF00698">
    <property type="entry name" value="Acyl_transf_1"/>
    <property type="match status" value="2"/>
</dbReference>
<dbReference type="SUPFAM" id="SSF101173">
    <property type="entry name" value="Docking domain B of the erythromycin polyketide synthase (DEBS)"/>
    <property type="match status" value="1"/>
</dbReference>
<comment type="caution">
    <text evidence="9">Lacks conserved residue(s) required for the propagation of feature annotation.</text>
</comment>
<dbReference type="RefSeq" id="WP_126395711.1">
    <property type="nucleotide sequence ID" value="NZ_CP034539.1"/>
</dbReference>
<feature type="region of interest" description="N-terminal hotdog fold" evidence="9">
    <location>
        <begin position="2705"/>
        <end position="2828"/>
    </location>
</feature>
<feature type="region of interest" description="C-terminal hotdog fold" evidence="9">
    <location>
        <begin position="2850"/>
        <end position="3008"/>
    </location>
</feature>
<evidence type="ECO:0000256" key="6">
    <source>
        <dbReference type="ARBA" id="ARBA00023194"/>
    </source>
</evidence>
<feature type="region of interest" description="Disordered" evidence="10">
    <location>
        <begin position="461"/>
        <end position="482"/>
    </location>
</feature>
<dbReference type="InterPro" id="IPR049552">
    <property type="entry name" value="PKS_DH_N"/>
</dbReference>
<dbReference type="InterPro" id="IPR020841">
    <property type="entry name" value="PKS_Beta-ketoAc_synthase_dom"/>
</dbReference>
<dbReference type="SMART" id="SM00823">
    <property type="entry name" value="PKS_PP"/>
    <property type="match status" value="2"/>
</dbReference>
<dbReference type="InterPro" id="IPR016039">
    <property type="entry name" value="Thiolase-like"/>
</dbReference>
<dbReference type="SUPFAM" id="SSF51735">
    <property type="entry name" value="NAD(P)-binding Rossmann-fold domains"/>
    <property type="match status" value="4"/>
</dbReference>
<keyword evidence="4" id="KW-0597">Phosphoprotein</keyword>
<dbReference type="SMART" id="SM00827">
    <property type="entry name" value="PKS_AT"/>
    <property type="match status" value="2"/>
</dbReference>
<dbReference type="Pfam" id="PF22953">
    <property type="entry name" value="SpnB_Rossmann"/>
    <property type="match status" value="2"/>
</dbReference>
<dbReference type="Pfam" id="PF00550">
    <property type="entry name" value="PP-binding"/>
    <property type="match status" value="2"/>
</dbReference>
<feature type="region of interest" description="N-terminal hotdog fold" evidence="9">
    <location>
        <begin position="948"/>
        <end position="1074"/>
    </location>
</feature>
<evidence type="ECO:0000259" key="13">
    <source>
        <dbReference type="PROSITE" id="PS52019"/>
    </source>
</evidence>
<dbReference type="SUPFAM" id="SSF52151">
    <property type="entry name" value="FabD/lysophospholipase-like"/>
    <property type="match status" value="2"/>
</dbReference>
<feature type="domain" description="Ketosynthase family 3 (KS3)" evidence="12">
    <location>
        <begin position="33"/>
        <end position="459"/>
    </location>
</feature>
<dbReference type="CDD" id="cd00833">
    <property type="entry name" value="PKS"/>
    <property type="match status" value="2"/>
</dbReference>
<comment type="pathway">
    <text evidence="2">Antibiotic biosynthesis.</text>
</comment>
<dbReference type="InterPro" id="IPR020806">
    <property type="entry name" value="PKS_PP-bd"/>
</dbReference>
<dbReference type="InterPro" id="IPR016035">
    <property type="entry name" value="Acyl_Trfase/lysoPLipase"/>
</dbReference>
<evidence type="ECO:0000256" key="2">
    <source>
        <dbReference type="ARBA" id="ARBA00004792"/>
    </source>
</evidence>
<dbReference type="GO" id="GO:0006633">
    <property type="term" value="P:fatty acid biosynthetic process"/>
    <property type="evidence" value="ECO:0007669"/>
    <property type="project" value="InterPro"/>
</dbReference>
<dbReference type="PROSITE" id="PS52004">
    <property type="entry name" value="KS3_2"/>
    <property type="match status" value="2"/>
</dbReference>
<dbReference type="PROSITE" id="PS50075">
    <property type="entry name" value="CARRIER"/>
    <property type="match status" value="2"/>
</dbReference>
<feature type="active site" description="Proton donor; for dehydratase activity" evidence="9">
    <location>
        <position position="1149"/>
    </location>
</feature>
<dbReference type="PROSITE" id="PS52019">
    <property type="entry name" value="PKS_MFAS_DH"/>
    <property type="match status" value="2"/>
</dbReference>
<dbReference type="InterPro" id="IPR050091">
    <property type="entry name" value="PKS_NRPS_Biosynth_Enz"/>
</dbReference>
<dbReference type="InterPro" id="IPR014043">
    <property type="entry name" value="Acyl_transferase_dom"/>
</dbReference>
<dbReference type="InterPro" id="IPR014030">
    <property type="entry name" value="Ketoacyl_synth_N"/>
</dbReference>
<dbReference type="Gene3D" id="3.10.129.110">
    <property type="entry name" value="Polyketide synthase dehydratase"/>
    <property type="match status" value="3"/>
</dbReference>
<evidence type="ECO:0000259" key="12">
    <source>
        <dbReference type="PROSITE" id="PS52004"/>
    </source>
</evidence>
<dbReference type="InterPro" id="IPR009081">
    <property type="entry name" value="PP-bd_ACP"/>
</dbReference>
<evidence type="ECO:0000313" key="15">
    <source>
        <dbReference type="Proteomes" id="UP000280298"/>
    </source>
</evidence>
<feature type="domain" description="PKS/mFAS DH" evidence="13">
    <location>
        <begin position="2705"/>
        <end position="3008"/>
    </location>
</feature>
<dbReference type="InterPro" id="IPR055123">
    <property type="entry name" value="SpnB-like_Rossmann"/>
</dbReference>
<dbReference type="InterPro" id="IPR015083">
    <property type="entry name" value="NorB/c/GfsB-D-like_docking"/>
</dbReference>
<evidence type="ECO:0000256" key="7">
    <source>
        <dbReference type="ARBA" id="ARBA00023268"/>
    </source>
</evidence>
<evidence type="ECO:0000256" key="9">
    <source>
        <dbReference type="PROSITE-ProRule" id="PRU01363"/>
    </source>
</evidence>
<dbReference type="SUPFAM" id="SSF53901">
    <property type="entry name" value="Thiolase-like"/>
    <property type="match status" value="2"/>
</dbReference>
<evidence type="ECO:0000259" key="11">
    <source>
        <dbReference type="PROSITE" id="PS50075"/>
    </source>
</evidence>
<keyword evidence="8" id="KW-0012">Acyltransferase</keyword>
<dbReference type="GO" id="GO:0004315">
    <property type="term" value="F:3-oxoacyl-[acyl-carrier-protein] synthase activity"/>
    <property type="evidence" value="ECO:0007669"/>
    <property type="project" value="InterPro"/>
</dbReference>
<dbReference type="SMART" id="SM00825">
    <property type="entry name" value="PKS_KS"/>
    <property type="match status" value="2"/>
</dbReference>
<dbReference type="GO" id="GO:0033068">
    <property type="term" value="P:macrolide biosynthetic process"/>
    <property type="evidence" value="ECO:0007669"/>
    <property type="project" value="UniProtKB-ARBA"/>
</dbReference>
<dbReference type="EMBL" id="CP034539">
    <property type="protein sequence ID" value="AZQ38052.1"/>
    <property type="molecule type" value="Genomic_DNA"/>
</dbReference>
<keyword evidence="7" id="KW-0511">Multifunctional enzyme</keyword>
<dbReference type="InterPro" id="IPR016036">
    <property type="entry name" value="Malonyl_transacylase_ACP-bd"/>
</dbReference>
<dbReference type="Gene3D" id="3.40.50.720">
    <property type="entry name" value="NAD(P)-binding Rossmann-like Domain"/>
    <property type="match status" value="2"/>
</dbReference>
<feature type="region of interest" description="C-terminal hotdog fold" evidence="9">
    <location>
        <begin position="1086"/>
        <end position="1226"/>
    </location>
</feature>
<keyword evidence="15" id="KW-1185">Reference proteome</keyword>
<feature type="domain" description="PKS/mFAS DH" evidence="13">
    <location>
        <begin position="948"/>
        <end position="1226"/>
    </location>
</feature>
<dbReference type="SMART" id="SM00826">
    <property type="entry name" value="PKS_DH"/>
    <property type="match status" value="2"/>
</dbReference>
<dbReference type="SMART" id="SM00822">
    <property type="entry name" value="PKS_KR"/>
    <property type="match status" value="2"/>
</dbReference>
<sequence length="3580" mass="374605">MADEKELRDYLKRAIADARDARRKLREVEEKAQEPIAIVGMACRYPGGVASPEDLWRLVADEVDAVSEFPVNRGWDLENLFDPDPERVGTSYVRHGGFLHDADQFDPEFFGLSPREALAADPQQRLLLETTWEVLERSGIDPAALRGSRTGVFTGLMYTDYGSRPHLPAEGFEGYLYSGSAGSIASGRLAYTFGLEGPAVAVDTACSSSLVALHLAVNALRAGECDLALAGGAAVMSTPTGFVEFSRLRGLAPDGRCKPFAAAADGTAWSEGVGLLLVERLSDARRNGHQVLAVIRGSAVNQDGASNGLTAPNGPSQERVIRQALTNAGLTPTDVDAVEAHGTGTRLGDPIEAQAVLATYGQNRPDDRPLYLGSLKSNIGHTQAAAGVGGVIKMVQAMHHGVLPRTLHLDEPTPFVDWEAGDVSLLTEAREWAVSGAPRRAAVSAFGMGGTNAHVILEQPTAEDPAEDPAGTTADGATDAAAEAAEGRDLPVVPYLLSAKTPQALTAQAQRLLTHLQTHPHLTPLDTAHSLATTRTTHNHRALLLTPTHTHPTHQLQALAHNTPTPDTITATAAEPSKTAFVFPGQGSQWAGMAVELMADSPVFAARIAECAKAFSAYVDWSLEDVLRQAEGAPSLDRVDVVQPVLFAVMVSLAELWQAHGVRPSAVVGHSQGEIAAAYVAGILTLDDAARVVTLRSQAIGRVLAGLGGMVSVALPADEVRERITPWQDRIQVAAVNGPASVVVSGEVEPLRSLVEACKADGVRARTITVDYASHSKYVELLEEELAALLAPVSPRPATVPFFSTVTGDWVVGTELDGGYWYRNLRQTVELENAVRALLEQGFGTFIESSPHPVLALAVQETAEAAGRDAAAFGSLRRDAGGMERFLLSLGEAHCRGVAVDWQTVFAGTTARRVPLPTYAFQRTRHWLEAVGAPSDAAGLGLGSTDGHPFLGAAVAVADRRAFLFTGRISRRSHPWLVDHAVHGSVLLPGTGLVELALRAGEYVGCERVEDLTLAAPLLLPEQGGVQLQLVVGEADDGDRRGLEIYSRPDGALEDAAAWTLHAEGLLAPTPDEAPAGLLVWPPAGAVEADLDGMYERVREQGYEYGPAFRGLRRAWRGETGDEIFAEVALPEELQSDAGLFTLHPALLDAALHSLLPGVVDEDRRPLLPFAWSDATVYAAGASVLRVRLSLTGPESASLLVADGLGAPVASVGSLALRPLSEEALRAAADAHRDGLLRVEWSGLAAVNSPADTGTWALLGGDGGLGLPVDAARSFTGLAALVAAVEGGAAVPDVVLTVPEPPRESDADLPARIHETTRHHLELAQAWLADERFAQSRLVIVTHGAVAAGQEDVTDLAHSTLWGLLRSADSENPGRFGLVDLDAGPSAGSLLPAVVASGETQAAVRGDTVLVPRLVRVRQEADDAEATAPRWDAGTVLITGATGALGRLLARHLADRHGVRHLLLLSRRGADAPGANELRDELAESGVTATFAACDAADREALASALASVPADHPLTAVVHTAGIVDDGLLTGLTPERLEAVLRPKVDAAWNLHELTRDLDLSAFVLYSSIAGLLGTAGQANYAAGNTFLDALAHHRTAHGLPATSLAWGLWEESSAITSHLGDVDVQRMARFGLRPLSSDEGMALFDAAGASSDAVLAATGLDLAALRRKGAEPLPMLRALVPAVRRRAAAGAAGGASLVDQLAAVSGTERERVLTDLVRGHVAGVLGHADQGAVDSDRVFKELGFDSLLAVELRNRLGEATGLRLPTTLVFDHPTPAAIAAYLSTLIAPAASRAPDAVVPSGAAAEDPVVIVGMACRYPGGVASPDDLWRLVADEVDAISELPADRGWNIEELYDPEPGTPGRTYSRHGGFLYDGDHFDPEFFGMSPREALATDPQQRLLLETAWEALEDAGIDASTLRGSRTGVYTGVMYHDYASRVKQVPQDMEGYLFSGNAGSVASGRVSYTLGLEGPAVTVDTACSSSLVAIHQAVNALRAGECDLALAGGVTLMSTPQGFVEFSQQRGLSADGRCRSFSATADGTGWSEGVGLLLVERLSDARRNGHHILAVIRGSAVNQDGASNGLTAPNGPSQERVIRQALTNAGLTPTDIDAVEAHGTGTRLGDPIEAQALIATYGQNRPENRPLHLGSLKSNIGHTQAAAGVAGVIKMVQAMHHGVLPRTLHVEAPSPHVDWEAGDVSLLTEAREWAVSGAPRRAGVSSFGISGTNAHLILEQPSSDEPEEDRPAEPQALPAVPWLLSAKTPEALSRQAARLLEHLEVHPELSPLDVARSLATARTALDHRTSVTGADRDELVAGLRSVRAGAAEPVRARADLSGRTAFLFTGQGAQYAGMGRELYESFPVFAEAFDAVCAQWDGAFELPLKEVVFAEPDSTEGALLDRTGYAQPALFALETALFRLAESWGLRPDYLAGHSIGELTAAHVSGILTLEDAAKLVAARATLMQALPGAGAMIAVQATADEVHPLVAEHQGRLAIAAVNSPSSVVISGDETAAETVATHLREQGRKTKRLTVSHAFHSPHMDDMLDAFRDVADTVTYHAPRIPVVSTLTGRVATGGDLITAEYWVEQVRGSVRFADAAEILAKEGVAAFVEIGPDGVLSALVAEAVESAFAVRPLQRRGRPQPTTLVGAVGALHDAGVRVDWQAFFAGSGARHVALPTYAFQRRRYWLDAGPAGADAAEWGLRPTSHPFLGVAVPLAGGEGTVFTGRVAAGRHPWLAGNIVVDEPVLPAAALVETVLRAGAELGCDVLHELTVPAPLVVPSQGAVQLQVAVGAPDADDRRAVRVFARPDDPDAAWQSLAEGELGTGGGDDTAAVAGASFEVALPAGLRDEADRFALHPALLDAALDARPTAAPGTVAFPTRWRGVRLYATGITEARAELTGTGEDKAAIRLTDADGRLVATVASVSFVELPESRFSGARNSAYAALYTTDWVPLGTTVLDVPFHWGVLGSGRTGAEPAGATPLRDAGAAGEAVASGADISAVLFEAGTDDSGDPVGATHALTRQVSAVLRDWLADDRLADTPLVVALRSPAAVAPGESADPVAAALRGLVRSAQAEAPGRVVLTETDGSPEGYAVLASAVASGEPETAVRGDRAFVPRLRRMTEPTDQAAPAWDPQGTVLVTGGTGSLGGLFARHLVTRHGVRHLLLLSRSGADAPGAAELRAELRELGATSVTVAAGDVGDREELAALLGRIPAEQPLTGVVHTAGVVDNALLATLSPQQLAAALRPKADGAWHLHELTRDLPLSAFVMFSSSAGVLGSPGQANHAAANAFLDGLARHRADQGLPAVSIGWGRWQRASGMGASFTDGERARFAREGFRPVEDEQGTALFDAALAVGRPALTALPVDTAALRARDVLPAPLRGLVTVPVRSDAGAGAEPAVPLADRIGAIPAERRYDTVSELVRATLAAVLGHSGADAVAEDRPFQELGLDSLTAVDLRNRLGRSVGRRLPATLVFDFPTPAALAAYVLAEIEPETGTESGTGTGAGGGSALAELDRLEAVLGALPREGGERTALAARLQSLLSRVTGPEVPARADAVDGIESASADEIFDFIDNQLGRTSG</sequence>
<dbReference type="Gene3D" id="3.30.70.3290">
    <property type="match status" value="2"/>
</dbReference>
<dbReference type="InterPro" id="IPR049551">
    <property type="entry name" value="PKS_DH_C"/>
</dbReference>
<dbReference type="InterPro" id="IPR042104">
    <property type="entry name" value="PKS_dehydratase_sf"/>
</dbReference>
<dbReference type="FunFam" id="3.40.47.10:FF:000019">
    <property type="entry name" value="Polyketide synthase type I"/>
    <property type="match status" value="2"/>
</dbReference>
<dbReference type="InterPro" id="IPR057326">
    <property type="entry name" value="KR_dom"/>
</dbReference>
<evidence type="ECO:0000313" key="14">
    <source>
        <dbReference type="EMBL" id="AZQ38052.1"/>
    </source>
</evidence>
<dbReference type="Pfam" id="PF16197">
    <property type="entry name" value="KAsynt_C_assoc"/>
    <property type="match status" value="2"/>
</dbReference>
<evidence type="ECO:0000256" key="5">
    <source>
        <dbReference type="ARBA" id="ARBA00022679"/>
    </source>
</evidence>
<reference evidence="14 15" key="1">
    <citation type="journal article" date="2019" name="Int. J. Syst. Evol. Microbiol.">
        <title>Streptomyces cyaneochromogenes sp. nov., a blue pigment-producing actinomycete from manganese-contaminated soil.</title>
        <authorList>
            <person name="Tang X."/>
            <person name="Zhao J."/>
            <person name="Li K."/>
            <person name="Chen Z."/>
            <person name="Sun Y."/>
            <person name="Gao J."/>
        </authorList>
    </citation>
    <scope>NUCLEOTIDE SEQUENCE [LARGE SCALE GENOMIC DNA]</scope>
    <source>
        <strain evidence="14 15">MK-45</strain>
    </source>
</reference>
<dbReference type="InterPro" id="IPR013968">
    <property type="entry name" value="PKS_KR"/>
</dbReference>
<evidence type="ECO:0000256" key="1">
    <source>
        <dbReference type="ARBA" id="ARBA00001957"/>
    </source>
</evidence>
<dbReference type="Pfam" id="PF08659">
    <property type="entry name" value="KR"/>
    <property type="match status" value="2"/>
</dbReference>
<dbReference type="GO" id="GO:0031177">
    <property type="term" value="F:phosphopantetheine binding"/>
    <property type="evidence" value="ECO:0007669"/>
    <property type="project" value="InterPro"/>
</dbReference>
<feature type="domain" description="Carrier" evidence="11">
    <location>
        <begin position="1713"/>
        <end position="1788"/>
    </location>
</feature>
<dbReference type="Gene3D" id="3.40.366.10">
    <property type="entry name" value="Malonyl-Coenzyme A Acyl Carrier Protein, domain 2"/>
    <property type="match status" value="2"/>
</dbReference>
<dbReference type="Proteomes" id="UP000280298">
    <property type="component" value="Chromosome"/>
</dbReference>
<dbReference type="Pfam" id="PF08990">
    <property type="entry name" value="Docking"/>
    <property type="match status" value="1"/>
</dbReference>
<accession>A0A3Q9EXK7</accession>
<keyword evidence="3" id="KW-0596">Phosphopantetheine</keyword>
<dbReference type="InterPro" id="IPR036736">
    <property type="entry name" value="ACP-like_sf"/>
</dbReference>
<dbReference type="InterPro" id="IPR049900">
    <property type="entry name" value="PKS_mFAS_DH"/>
</dbReference>
<dbReference type="PANTHER" id="PTHR43775">
    <property type="entry name" value="FATTY ACID SYNTHASE"/>
    <property type="match status" value="1"/>
</dbReference>
<proteinExistence type="predicted"/>
<feature type="domain" description="Ketosynthase family 3 (KS3)" evidence="12">
    <location>
        <begin position="1807"/>
        <end position="2233"/>
    </location>
</feature>
<evidence type="ECO:0000256" key="4">
    <source>
        <dbReference type="ARBA" id="ARBA00022553"/>
    </source>
</evidence>
<dbReference type="InterPro" id="IPR001227">
    <property type="entry name" value="Ac_transferase_dom_sf"/>
</dbReference>
<dbReference type="GO" id="GO:0004312">
    <property type="term" value="F:fatty acid synthase activity"/>
    <property type="evidence" value="ECO:0007669"/>
    <property type="project" value="TreeGrafter"/>
</dbReference>
<dbReference type="SUPFAM" id="SSF47336">
    <property type="entry name" value="ACP-like"/>
    <property type="match status" value="2"/>
</dbReference>
<evidence type="ECO:0000256" key="10">
    <source>
        <dbReference type="SAM" id="MobiDB-lite"/>
    </source>
</evidence>
<dbReference type="SUPFAM" id="SSF55048">
    <property type="entry name" value="Probable ACP-binding domain of malonyl-CoA ACP transacylase"/>
    <property type="match status" value="2"/>
</dbReference>
<protein>
    <submittedName>
        <fullName evidence="14">SDR family NAD(P)-dependent oxidoreductase</fullName>
    </submittedName>
</protein>
<dbReference type="Pfam" id="PF02801">
    <property type="entry name" value="Ketoacyl-synt_C"/>
    <property type="match status" value="2"/>
</dbReference>
<organism evidence="14 15">
    <name type="scientific">Streptomyces cyaneochromogenes</name>
    <dbReference type="NCBI Taxonomy" id="2496836"/>
    <lineage>
        <taxon>Bacteria</taxon>
        <taxon>Bacillati</taxon>
        <taxon>Actinomycetota</taxon>
        <taxon>Actinomycetes</taxon>
        <taxon>Kitasatosporales</taxon>
        <taxon>Streptomycetaceae</taxon>
        <taxon>Streptomyces</taxon>
    </lineage>
</organism>
<dbReference type="KEGG" id="scya:EJ357_35170"/>
<dbReference type="SMART" id="SM01294">
    <property type="entry name" value="PKS_PP_betabranch"/>
    <property type="match status" value="2"/>
</dbReference>
<dbReference type="Pfam" id="PF21089">
    <property type="entry name" value="PKS_DH_N"/>
    <property type="match status" value="2"/>
</dbReference>
<dbReference type="FunFam" id="1.10.1200.10:FF:000007">
    <property type="entry name" value="Probable polyketide synthase pks17"/>
    <property type="match status" value="2"/>
</dbReference>
<dbReference type="InterPro" id="IPR020807">
    <property type="entry name" value="PKS_DH"/>
</dbReference>
<dbReference type="CDD" id="cd08956">
    <property type="entry name" value="KR_3_FAS_SDR_x"/>
    <property type="match status" value="2"/>
</dbReference>